<comment type="similarity">
    <text evidence="1 8">Belongs to the RdRP family.</text>
</comment>
<evidence type="ECO:0000256" key="1">
    <source>
        <dbReference type="ARBA" id="ARBA00005762"/>
    </source>
</evidence>
<gene>
    <name evidence="12" type="ORF">G2W53_034851</name>
</gene>
<comment type="function">
    <text evidence="8">Probably involved in the RNA silencing pathway and required for the generation of small interfering RNAs (siRNAs).</text>
</comment>
<feature type="domain" description="RDRP core" evidence="9">
    <location>
        <begin position="236"/>
        <end position="915"/>
    </location>
</feature>
<dbReference type="EC" id="2.7.7.48" evidence="8"/>
<dbReference type="GO" id="GO:0030422">
    <property type="term" value="P:siRNA processing"/>
    <property type="evidence" value="ECO:0007669"/>
    <property type="project" value="TreeGrafter"/>
</dbReference>
<name>A0A834W855_9FABA</name>
<sequence>MANPKEQVPLPDSVEQLLDRICSEQNQTPPDSDLRHQLAALGEESASHILSIIASHTIRYSLSRYIKYMMHKVPSTAATSPNKAICVSSNATPGSTARRINPQVGNNIIRSMVAEYPGSTSPEEMSAKPVLTALGELEFRKSFLLLSYIGGESLERAITADKIRSLKELPMGTFEDELVDWDSGKPFVYHCHVSTNGSFRFKQKNGAVTYKSNCHDVLNKYGIVMVLMIESAGPFSQETRTHLQKSLGDDNVLIVKFSEERNGSQRTSVHDAYKLYKRFRQEGIRVGLRLYRFFVFKDGGKEEKRKDPTTSPVKCYFVRMESCAAVDENKPYILTNKTVSDARSLFMHAHTLDSLDKFMARFSLILSKTLKLDIDLASVNVEKIEDVCCQDENGKTVIDKKKGKPRIHTDGTGFISEDLAVVCPSNVAEGRPMNNRSSKGIPDIVECADTTMAIGKLESGACEPPLLIQCRLFHMGRAIKGILLINKELPSQTIQVRPSMIKVDADQSLPMQCINSLEIVATSNKPRRTYLSGNLIALLSYGGVPNEFFMDLLRSALDDAHGVFTNKRAALRVSINHGEMDEFIETRMILSGIPLDEPYLQHRLSAFSKDELKGLRKGKLPVPDSYYLMGTADPTGRLERGQVCIIHENGQISGDVLVYRNPGLHFGDIHILQATYVKELESFVGHSRYAIFFPSVGPRSLGDEIAGGDFDGDLYWVSKNTQLLKLFRKSDPWIERTSSSNDVNGGKQPSALSAEELEDELFKRYLKNRFQPSYTVGVAAESWKALMDRMLTLRDDCPKEMEEKERVKENILKLIDIYYEALDAPKSGGKKKPLVRSRKQAGVHSGFMHLQQQSIPTGVEERKTIVSLFLRNRDRRRGRKIEVPKELKAEIYPHYMEKENSYTSTSILGLIYDEVETYQSEETTYKDIVKLPCFEVEIPERCMNMWRVHYDEYRREMTSALYGDPKDKSKAAEEVIKKYREILYGAPELEYSSKCTEDIYNEALALYHVVYDFAKKNNSINKCNFAWRVAGSALLNLYASQQGERAFICVPSVLREIFG</sequence>
<evidence type="ECO:0000313" key="12">
    <source>
        <dbReference type="EMBL" id="KAF7813875.1"/>
    </source>
</evidence>
<dbReference type="GO" id="GO:0031380">
    <property type="term" value="C:nuclear RNA-directed RNA polymerase complex"/>
    <property type="evidence" value="ECO:0007669"/>
    <property type="project" value="TreeGrafter"/>
</dbReference>
<dbReference type="GO" id="GO:0003968">
    <property type="term" value="F:RNA-directed RNA polymerase activity"/>
    <property type="evidence" value="ECO:0007669"/>
    <property type="project" value="UniProtKB-KW"/>
</dbReference>
<evidence type="ECO:0000256" key="2">
    <source>
        <dbReference type="ARBA" id="ARBA00022484"/>
    </source>
</evidence>
<dbReference type="InterPro" id="IPR058751">
    <property type="entry name" value="RDRP_helical"/>
</dbReference>
<dbReference type="EMBL" id="JAAIUW010000010">
    <property type="protein sequence ID" value="KAF7813875.1"/>
    <property type="molecule type" value="Genomic_DNA"/>
</dbReference>
<evidence type="ECO:0000256" key="3">
    <source>
        <dbReference type="ARBA" id="ARBA00022679"/>
    </source>
</evidence>
<evidence type="ECO:0000259" key="10">
    <source>
        <dbReference type="Pfam" id="PF26252"/>
    </source>
</evidence>
<reference evidence="12" key="1">
    <citation type="submission" date="2020-09" db="EMBL/GenBank/DDBJ databases">
        <title>Genome-Enabled Discovery of Anthraquinone Biosynthesis in Senna tora.</title>
        <authorList>
            <person name="Kang S.-H."/>
            <person name="Pandey R.P."/>
            <person name="Lee C.-M."/>
            <person name="Sim J.-S."/>
            <person name="Jeong J.-T."/>
            <person name="Choi B.-S."/>
            <person name="Jung M."/>
            <person name="Ginzburg D."/>
            <person name="Zhao K."/>
            <person name="Won S.Y."/>
            <person name="Oh T.-J."/>
            <person name="Yu Y."/>
            <person name="Kim N.-H."/>
            <person name="Lee O.R."/>
            <person name="Lee T.-H."/>
            <person name="Bashyal P."/>
            <person name="Kim T.-S."/>
            <person name="Lee W.-H."/>
            <person name="Kawkins C."/>
            <person name="Kim C.-K."/>
            <person name="Kim J.S."/>
            <person name="Ahn B.O."/>
            <person name="Rhee S.Y."/>
            <person name="Sohng J.K."/>
        </authorList>
    </citation>
    <scope>NUCLEOTIDE SEQUENCE</scope>
    <source>
        <tissue evidence="12">Leaf</tissue>
    </source>
</reference>
<feature type="domain" description="RDRP helical" evidence="10">
    <location>
        <begin position="129"/>
        <end position="175"/>
    </location>
</feature>
<dbReference type="AlphaFoldDB" id="A0A834W855"/>
<dbReference type="PANTHER" id="PTHR23079">
    <property type="entry name" value="RNA-DEPENDENT RNA POLYMERASE"/>
    <property type="match status" value="1"/>
</dbReference>
<dbReference type="PANTHER" id="PTHR23079:SF55">
    <property type="entry name" value="RNA-DIRECTED RNA POLYMERASE"/>
    <property type="match status" value="1"/>
</dbReference>
<evidence type="ECO:0000256" key="4">
    <source>
        <dbReference type="ARBA" id="ARBA00022695"/>
    </source>
</evidence>
<dbReference type="OrthoDB" id="6513042at2759"/>
<dbReference type="Pfam" id="PF26252">
    <property type="entry name" value="RdRP_helical"/>
    <property type="match status" value="1"/>
</dbReference>
<dbReference type="Proteomes" id="UP000634136">
    <property type="component" value="Unassembled WGS sequence"/>
</dbReference>
<dbReference type="InterPro" id="IPR057596">
    <property type="entry name" value="RDRP_core"/>
</dbReference>
<evidence type="ECO:0000259" key="9">
    <source>
        <dbReference type="Pfam" id="PF05183"/>
    </source>
</evidence>
<dbReference type="Pfam" id="PF26253">
    <property type="entry name" value="RdRP_head"/>
    <property type="match status" value="1"/>
</dbReference>
<keyword evidence="5 8" id="KW-0694">RNA-binding</keyword>
<keyword evidence="2 8" id="KW-0696">RNA-directed RNA polymerase</keyword>
<comment type="catalytic activity">
    <reaction evidence="7 8">
        <text>RNA(n) + a ribonucleoside 5'-triphosphate = RNA(n+1) + diphosphate</text>
        <dbReference type="Rhea" id="RHEA:21248"/>
        <dbReference type="Rhea" id="RHEA-COMP:14527"/>
        <dbReference type="Rhea" id="RHEA-COMP:17342"/>
        <dbReference type="ChEBI" id="CHEBI:33019"/>
        <dbReference type="ChEBI" id="CHEBI:61557"/>
        <dbReference type="ChEBI" id="CHEBI:140395"/>
        <dbReference type="EC" id="2.7.7.48"/>
    </reaction>
</comment>
<dbReference type="InterPro" id="IPR058752">
    <property type="entry name" value="RDRP_C_head"/>
</dbReference>
<evidence type="ECO:0000259" key="11">
    <source>
        <dbReference type="Pfam" id="PF26253"/>
    </source>
</evidence>
<feature type="domain" description="RDRP C-terminal head" evidence="11">
    <location>
        <begin position="966"/>
        <end position="1042"/>
    </location>
</feature>
<keyword evidence="4 8" id="KW-0548">Nucleotidyltransferase</keyword>
<keyword evidence="3 8" id="KW-0808">Transferase</keyword>
<evidence type="ECO:0000256" key="5">
    <source>
        <dbReference type="ARBA" id="ARBA00022884"/>
    </source>
</evidence>
<keyword evidence="6 8" id="KW-0943">RNA-mediated gene silencing</keyword>
<evidence type="ECO:0000313" key="13">
    <source>
        <dbReference type="Proteomes" id="UP000634136"/>
    </source>
</evidence>
<evidence type="ECO:0000256" key="8">
    <source>
        <dbReference type="RuleBase" id="RU363098"/>
    </source>
</evidence>
<keyword evidence="13" id="KW-1185">Reference proteome</keyword>
<proteinExistence type="inferred from homology"/>
<evidence type="ECO:0000256" key="7">
    <source>
        <dbReference type="ARBA" id="ARBA00048744"/>
    </source>
</evidence>
<organism evidence="12 13">
    <name type="scientific">Senna tora</name>
    <dbReference type="NCBI Taxonomy" id="362788"/>
    <lineage>
        <taxon>Eukaryota</taxon>
        <taxon>Viridiplantae</taxon>
        <taxon>Streptophyta</taxon>
        <taxon>Embryophyta</taxon>
        <taxon>Tracheophyta</taxon>
        <taxon>Spermatophyta</taxon>
        <taxon>Magnoliopsida</taxon>
        <taxon>eudicotyledons</taxon>
        <taxon>Gunneridae</taxon>
        <taxon>Pentapetalae</taxon>
        <taxon>rosids</taxon>
        <taxon>fabids</taxon>
        <taxon>Fabales</taxon>
        <taxon>Fabaceae</taxon>
        <taxon>Caesalpinioideae</taxon>
        <taxon>Cassia clade</taxon>
        <taxon>Senna</taxon>
    </lineage>
</organism>
<evidence type="ECO:0000256" key="6">
    <source>
        <dbReference type="ARBA" id="ARBA00023158"/>
    </source>
</evidence>
<dbReference type="Pfam" id="PF05183">
    <property type="entry name" value="RdRP"/>
    <property type="match status" value="1"/>
</dbReference>
<dbReference type="GO" id="GO:0003723">
    <property type="term" value="F:RNA binding"/>
    <property type="evidence" value="ECO:0007669"/>
    <property type="project" value="UniProtKB-KW"/>
</dbReference>
<dbReference type="InterPro" id="IPR007855">
    <property type="entry name" value="RDRP"/>
</dbReference>
<comment type="caution">
    <text evidence="12">The sequence shown here is derived from an EMBL/GenBank/DDBJ whole genome shotgun (WGS) entry which is preliminary data.</text>
</comment>
<protein>
    <recommendedName>
        <fullName evidence="8">RNA-dependent RNA polymerase</fullName>
        <ecNumber evidence="8">2.7.7.48</ecNumber>
    </recommendedName>
</protein>
<accession>A0A834W855</accession>